<comment type="caution">
    <text evidence="7">The sequence shown here is derived from an EMBL/GenBank/DDBJ whole genome shotgun (WGS) entry which is preliminary data.</text>
</comment>
<gene>
    <name evidence="7" type="ORF">PVAP13_3NG006200</name>
</gene>
<dbReference type="EMBL" id="CM029042">
    <property type="protein sequence ID" value="KAG2614750.1"/>
    <property type="molecule type" value="Genomic_DNA"/>
</dbReference>
<dbReference type="Proteomes" id="UP000823388">
    <property type="component" value="Chromosome 3N"/>
</dbReference>
<evidence type="ECO:0000313" key="7">
    <source>
        <dbReference type="EMBL" id="KAG2614750.1"/>
    </source>
</evidence>
<evidence type="ECO:0000256" key="4">
    <source>
        <dbReference type="ARBA" id="ARBA00023242"/>
    </source>
</evidence>
<accession>A0A8T0TVC0</accession>
<dbReference type="GO" id="GO:0003677">
    <property type="term" value="F:DNA binding"/>
    <property type="evidence" value="ECO:0007669"/>
    <property type="project" value="UniProtKB-KW"/>
</dbReference>
<evidence type="ECO:0000259" key="6">
    <source>
        <dbReference type="PROSITE" id="PS51005"/>
    </source>
</evidence>
<dbReference type="InterPro" id="IPR036093">
    <property type="entry name" value="NAC_dom_sf"/>
</dbReference>
<dbReference type="Pfam" id="PF02365">
    <property type="entry name" value="NAM"/>
    <property type="match status" value="1"/>
</dbReference>
<protein>
    <recommendedName>
        <fullName evidence="6">NAC domain-containing protein</fullName>
    </recommendedName>
</protein>
<dbReference type="PANTHER" id="PTHR31719:SF43">
    <property type="entry name" value="NAC TRANSCRIPTION FACTOR 56"/>
    <property type="match status" value="1"/>
</dbReference>
<dbReference type="AlphaFoldDB" id="A0A8T0TVC0"/>
<name>A0A8T0TVC0_PANVG</name>
<proteinExistence type="predicted"/>
<organism evidence="7 8">
    <name type="scientific">Panicum virgatum</name>
    <name type="common">Blackwell switchgrass</name>
    <dbReference type="NCBI Taxonomy" id="38727"/>
    <lineage>
        <taxon>Eukaryota</taxon>
        <taxon>Viridiplantae</taxon>
        <taxon>Streptophyta</taxon>
        <taxon>Embryophyta</taxon>
        <taxon>Tracheophyta</taxon>
        <taxon>Spermatophyta</taxon>
        <taxon>Magnoliopsida</taxon>
        <taxon>Liliopsida</taxon>
        <taxon>Poales</taxon>
        <taxon>Poaceae</taxon>
        <taxon>PACMAD clade</taxon>
        <taxon>Panicoideae</taxon>
        <taxon>Panicodae</taxon>
        <taxon>Paniceae</taxon>
        <taxon>Panicinae</taxon>
        <taxon>Panicum</taxon>
        <taxon>Panicum sect. Hiantes</taxon>
    </lineage>
</organism>
<reference evidence="7" key="1">
    <citation type="submission" date="2020-05" db="EMBL/GenBank/DDBJ databases">
        <title>WGS assembly of Panicum virgatum.</title>
        <authorList>
            <person name="Lovell J.T."/>
            <person name="Jenkins J."/>
            <person name="Shu S."/>
            <person name="Juenger T.E."/>
            <person name="Schmutz J."/>
        </authorList>
    </citation>
    <scope>NUCLEOTIDE SEQUENCE</scope>
    <source>
        <strain evidence="7">AP13</strain>
    </source>
</reference>
<dbReference type="PANTHER" id="PTHR31719">
    <property type="entry name" value="NAC TRANSCRIPTION FACTOR 56"/>
    <property type="match status" value="1"/>
</dbReference>
<evidence type="ECO:0000256" key="1">
    <source>
        <dbReference type="ARBA" id="ARBA00023015"/>
    </source>
</evidence>
<dbReference type="InterPro" id="IPR003441">
    <property type="entry name" value="NAC-dom"/>
</dbReference>
<keyword evidence="3" id="KW-0804">Transcription</keyword>
<dbReference type="OrthoDB" id="696608at2759"/>
<keyword evidence="8" id="KW-1185">Reference proteome</keyword>
<sequence>MAPLLGAEIFSRGFRFNPTPLEAATYYLPRLVAGAPLHEAVRPVIHHAAVYACEPADLARQFRPMPRTGHRFFFTSCRKGVRRAGPGFWTLQRMTVIMDGKGAKVGEIKKLRYKKRGAYTDWLMDEYSTCCSEDAVVGDRQYVFCNIYVSPKAAPDSAARQESAAFLAPPSTAPALPLKRPAPQAAEPPCPKRTRGAVFAASDLPSEESPAADQDGELVESTEGIVPTAEAEEAAANSE</sequence>
<dbReference type="GO" id="GO:0006355">
    <property type="term" value="P:regulation of DNA-templated transcription"/>
    <property type="evidence" value="ECO:0007669"/>
    <property type="project" value="InterPro"/>
</dbReference>
<evidence type="ECO:0000256" key="3">
    <source>
        <dbReference type="ARBA" id="ARBA00023163"/>
    </source>
</evidence>
<keyword evidence="1" id="KW-0805">Transcription regulation</keyword>
<evidence type="ECO:0000256" key="5">
    <source>
        <dbReference type="SAM" id="MobiDB-lite"/>
    </source>
</evidence>
<evidence type="ECO:0000256" key="2">
    <source>
        <dbReference type="ARBA" id="ARBA00023125"/>
    </source>
</evidence>
<dbReference type="PROSITE" id="PS51005">
    <property type="entry name" value="NAC"/>
    <property type="match status" value="1"/>
</dbReference>
<keyword evidence="4" id="KW-0539">Nucleus</keyword>
<dbReference type="SUPFAM" id="SSF101941">
    <property type="entry name" value="NAC domain"/>
    <property type="match status" value="1"/>
</dbReference>
<dbReference type="Gene3D" id="2.170.150.80">
    <property type="entry name" value="NAC domain"/>
    <property type="match status" value="1"/>
</dbReference>
<feature type="domain" description="NAC" evidence="6">
    <location>
        <begin position="10"/>
        <end position="150"/>
    </location>
</feature>
<evidence type="ECO:0000313" key="8">
    <source>
        <dbReference type="Proteomes" id="UP000823388"/>
    </source>
</evidence>
<keyword evidence="2" id="KW-0238">DNA-binding</keyword>
<feature type="region of interest" description="Disordered" evidence="5">
    <location>
        <begin position="170"/>
        <end position="239"/>
    </location>
</feature>